<keyword evidence="1" id="KW-0472">Membrane</keyword>
<evidence type="ECO:0000313" key="3">
    <source>
        <dbReference type="Proteomes" id="UP001257962"/>
    </source>
</evidence>
<keyword evidence="1" id="KW-0812">Transmembrane</keyword>
<dbReference type="Proteomes" id="UP001257962">
    <property type="component" value="Unassembled WGS sequence"/>
</dbReference>
<sequence>MNEYIKKFVTRVIYCMALISTLLIGIANSNLGGYVVLYSISLTGLIYGMELVIRKVTNLIGKKEEGDG</sequence>
<reference evidence="2" key="1">
    <citation type="submission" date="2023-03" db="EMBL/GenBank/DDBJ databases">
        <authorList>
            <person name="Shen W."/>
            <person name="Cai J."/>
        </authorList>
    </citation>
    <scope>NUCLEOTIDE SEQUENCE</scope>
    <source>
        <strain evidence="2">Y3</strain>
    </source>
</reference>
<gene>
    <name evidence="2" type="ORF">P7D34_10055</name>
</gene>
<comment type="caution">
    <text evidence="2">The sequence shown here is derived from an EMBL/GenBank/DDBJ whole genome shotgun (WGS) entry which is preliminary data.</text>
</comment>
<feature type="transmembrane region" description="Helical" evidence="1">
    <location>
        <begin position="12"/>
        <end position="29"/>
    </location>
</feature>
<evidence type="ECO:0000256" key="1">
    <source>
        <dbReference type="SAM" id="Phobius"/>
    </source>
</evidence>
<feature type="transmembrane region" description="Helical" evidence="1">
    <location>
        <begin position="35"/>
        <end position="53"/>
    </location>
</feature>
<proteinExistence type="predicted"/>
<keyword evidence="1" id="KW-1133">Transmembrane helix</keyword>
<evidence type="ECO:0000313" key="2">
    <source>
        <dbReference type="EMBL" id="MDT2667553.1"/>
    </source>
</evidence>
<accession>A0AAJ2J0A8</accession>
<protein>
    <submittedName>
        <fullName evidence="2">Uncharacterized protein</fullName>
    </submittedName>
</protein>
<dbReference type="EMBL" id="JARPYC010000010">
    <property type="protein sequence ID" value="MDT2667553.1"/>
    <property type="molecule type" value="Genomic_DNA"/>
</dbReference>
<name>A0AAJ2J0A8_9LACT</name>
<organism evidence="2 3">
    <name type="scientific">Lactococcus petauri</name>
    <dbReference type="NCBI Taxonomy" id="1940789"/>
    <lineage>
        <taxon>Bacteria</taxon>
        <taxon>Bacillati</taxon>
        <taxon>Bacillota</taxon>
        <taxon>Bacilli</taxon>
        <taxon>Lactobacillales</taxon>
        <taxon>Streptococcaceae</taxon>
        <taxon>Lactococcus</taxon>
    </lineage>
</organism>
<dbReference type="AlphaFoldDB" id="A0AAJ2J0A8"/>
<dbReference type="RefSeq" id="WP_206918236.1">
    <property type="nucleotide sequence ID" value="NZ_JARPXT010000010.1"/>
</dbReference>